<keyword evidence="6" id="KW-0564">Palmitate</keyword>
<dbReference type="Proteomes" id="UP001165541">
    <property type="component" value="Unassembled WGS sequence"/>
</dbReference>
<organism evidence="9 10">
    <name type="scientific">Caldimonas mangrovi</name>
    <dbReference type="NCBI Taxonomy" id="2944811"/>
    <lineage>
        <taxon>Bacteria</taxon>
        <taxon>Pseudomonadati</taxon>
        <taxon>Pseudomonadota</taxon>
        <taxon>Betaproteobacteria</taxon>
        <taxon>Burkholderiales</taxon>
        <taxon>Sphaerotilaceae</taxon>
        <taxon>Caldimonas</taxon>
    </lineage>
</organism>
<evidence type="ECO:0000256" key="3">
    <source>
        <dbReference type="ARBA" id="ARBA00022475"/>
    </source>
</evidence>
<evidence type="ECO:0000313" key="10">
    <source>
        <dbReference type="Proteomes" id="UP001165541"/>
    </source>
</evidence>
<dbReference type="InterPro" id="IPR050490">
    <property type="entry name" value="Bact_solute-bd_prot1"/>
</dbReference>
<comment type="subcellular location">
    <subcellularLocation>
        <location evidence="1">Periplasm</location>
    </subcellularLocation>
</comment>
<evidence type="ECO:0000256" key="6">
    <source>
        <dbReference type="ARBA" id="ARBA00023139"/>
    </source>
</evidence>
<evidence type="ECO:0000313" key="9">
    <source>
        <dbReference type="EMBL" id="MCM5679246.1"/>
    </source>
</evidence>
<accession>A0ABT0YM69</accession>
<dbReference type="Gene3D" id="3.40.190.10">
    <property type="entry name" value="Periplasmic binding protein-like II"/>
    <property type="match status" value="1"/>
</dbReference>
<evidence type="ECO:0000256" key="8">
    <source>
        <dbReference type="SAM" id="SignalP"/>
    </source>
</evidence>
<dbReference type="PANTHER" id="PTHR43649:SF33">
    <property type="entry name" value="POLYGALACTURONAN_RHAMNOGALACTURONAN-BINDING PROTEIN YTCQ"/>
    <property type="match status" value="1"/>
</dbReference>
<sequence>MDRSKNRHAMVAALLWMAAGVAAAADEVTLWLHVGAGPERRVYEASIAAFHAQQKDVRVTMVPLPEGSYAEQVKQAADQRRLPCLLDLDGPLVSYYAWATRLVPLDDQPFVQRLRKQMLRTLESQGSHRGRLYSLAQFDSGLALWGNRRLLEAAGIRIPAQTRSAWTHEEFESVLQRLKAQGVPWPLDMKLNYGIGEWLTYGFSPIVQSFGGDLIDRRTYRSAQGVLNSPASVRALQTVQKWVRAGYLNPKPVGDSDFVEGRSALSHVGHWVYQDYRRALGDDLVLIPMPRFGSRAVTGAGSWSWAVTRDCARPDAAMKVLEHLMSHAEVLRVTQANGAVPGTVNAIAFSPQYGLGGPLRLYVDQIVEGTARVRPPTPAYPVITQAFARAVARIIEGADVQRELDEAVRVIDEEITRHEGYPSDSPLLTH</sequence>
<feature type="signal peptide" evidence="8">
    <location>
        <begin position="1"/>
        <end position="24"/>
    </location>
</feature>
<keyword evidence="5" id="KW-0472">Membrane</keyword>
<evidence type="ECO:0000256" key="1">
    <source>
        <dbReference type="ARBA" id="ARBA00004418"/>
    </source>
</evidence>
<gene>
    <name evidence="9" type="ORF">M8A51_06845</name>
</gene>
<comment type="caution">
    <text evidence="9">The sequence shown here is derived from an EMBL/GenBank/DDBJ whole genome shotgun (WGS) entry which is preliminary data.</text>
</comment>
<feature type="chain" id="PRO_5045877872" evidence="8">
    <location>
        <begin position="25"/>
        <end position="430"/>
    </location>
</feature>
<dbReference type="RefSeq" id="WP_251777445.1">
    <property type="nucleotide sequence ID" value="NZ_JAMKFE010000003.1"/>
</dbReference>
<reference evidence="9" key="1">
    <citation type="submission" date="2022-05" db="EMBL/GenBank/DDBJ databases">
        <title>Schlegelella sp. nov., isolated from mangrove soil.</title>
        <authorList>
            <person name="Liu Y."/>
            <person name="Ge X."/>
            <person name="Liu W."/>
        </authorList>
    </citation>
    <scope>NUCLEOTIDE SEQUENCE</scope>
    <source>
        <strain evidence="9">S2-27</strain>
    </source>
</reference>
<keyword evidence="3" id="KW-1003">Cell membrane</keyword>
<comment type="similarity">
    <text evidence="2">Belongs to the bacterial solute-binding protein 1 family.</text>
</comment>
<dbReference type="InterPro" id="IPR006059">
    <property type="entry name" value="SBP"/>
</dbReference>
<keyword evidence="7" id="KW-0449">Lipoprotein</keyword>
<name>A0ABT0YM69_9BURK</name>
<dbReference type="SUPFAM" id="SSF53850">
    <property type="entry name" value="Periplasmic binding protein-like II"/>
    <property type="match status" value="1"/>
</dbReference>
<dbReference type="Pfam" id="PF13416">
    <property type="entry name" value="SBP_bac_8"/>
    <property type="match status" value="1"/>
</dbReference>
<dbReference type="EMBL" id="JAMKFE010000003">
    <property type="protein sequence ID" value="MCM5679246.1"/>
    <property type="molecule type" value="Genomic_DNA"/>
</dbReference>
<dbReference type="PANTHER" id="PTHR43649">
    <property type="entry name" value="ARABINOSE-BINDING PROTEIN-RELATED"/>
    <property type="match status" value="1"/>
</dbReference>
<keyword evidence="10" id="KW-1185">Reference proteome</keyword>
<evidence type="ECO:0000256" key="7">
    <source>
        <dbReference type="ARBA" id="ARBA00023288"/>
    </source>
</evidence>
<keyword evidence="4 8" id="KW-0732">Signal</keyword>
<evidence type="ECO:0000256" key="2">
    <source>
        <dbReference type="ARBA" id="ARBA00008520"/>
    </source>
</evidence>
<evidence type="ECO:0000256" key="5">
    <source>
        <dbReference type="ARBA" id="ARBA00023136"/>
    </source>
</evidence>
<evidence type="ECO:0000256" key="4">
    <source>
        <dbReference type="ARBA" id="ARBA00022729"/>
    </source>
</evidence>
<protein>
    <submittedName>
        <fullName evidence="9">Extracellular solute-binding protein</fullName>
    </submittedName>
</protein>
<proteinExistence type="inferred from homology"/>